<dbReference type="PANTHER" id="PTHR13184">
    <property type="entry name" value="37S RIBOSOMAL PROTEIN S22"/>
    <property type="match status" value="1"/>
</dbReference>
<evidence type="ECO:0000256" key="7">
    <source>
        <dbReference type="ARBA" id="ARBA00023004"/>
    </source>
</evidence>
<keyword evidence="9" id="KW-0496">Mitochondrion</keyword>
<keyword evidence="6" id="KW-0560">Oxidoreductase</keyword>
<protein>
    <recommendedName>
        <fullName evidence="12">Dyp-type peroxidase C-terminal domain-containing protein</fullName>
    </recommendedName>
</protein>
<dbReference type="InterPro" id="IPR011008">
    <property type="entry name" value="Dimeric_a/b-barrel"/>
</dbReference>
<dbReference type="GO" id="GO:0046872">
    <property type="term" value="F:metal ion binding"/>
    <property type="evidence" value="ECO:0007669"/>
    <property type="project" value="UniProtKB-KW"/>
</dbReference>
<evidence type="ECO:0000256" key="9">
    <source>
        <dbReference type="ARBA" id="ARBA00023128"/>
    </source>
</evidence>
<keyword evidence="7" id="KW-0408">Iron</keyword>
<dbReference type="PANTHER" id="PTHR13184:SF5">
    <property type="entry name" value="METHYLTRANSFERASE-LIKE PROTEIN 17, MITOCHONDRIAL"/>
    <property type="match status" value="1"/>
</dbReference>
<organism evidence="13">
    <name type="scientific">Trichuris suis</name>
    <name type="common">pig whipworm</name>
    <dbReference type="NCBI Taxonomy" id="68888"/>
    <lineage>
        <taxon>Eukaryota</taxon>
        <taxon>Metazoa</taxon>
        <taxon>Ecdysozoa</taxon>
        <taxon>Nematoda</taxon>
        <taxon>Enoplea</taxon>
        <taxon>Dorylaimia</taxon>
        <taxon>Trichinellida</taxon>
        <taxon>Trichuridae</taxon>
        <taxon>Trichuris</taxon>
    </lineage>
</organism>
<dbReference type="PROSITE" id="PS51404">
    <property type="entry name" value="DYP_PEROXIDASE"/>
    <property type="match status" value="1"/>
</dbReference>
<sequence length="1138" mass="129188">MNVLEQSEISNYFNGESDVGQFSPIEYKVLRKALDLSIFTKELERLINTPVALPLSATPDASTSGAVGATGASTSSSGEQSMSQKRQLSHLFNFETISKRKWLKNILLEFESPSEFDALMADNIDIILKLHKYRRHVQRDCLADILNSQYTYYSSGLLSEYDRYPEHRKFILDQYGYNIPLQQPSTTFKQVTKRRRSTVGKSSAAKEAQTTSCDAEFLLSCPCSPNTCRCSTVKLACASSVDPAVFHQWGMIAAHEFPKAFQQWRVASIYRQSVLKNLAISSVAYLARSSQKGQYDKGKHAYRSNRRPIRGTTAGRAYPSPEVQEAIRRSDYKPRHHPGHFGLPIVDLPEQLWASAMKQLSFHELKPLKLGATRLADVLSMRKPPMSAKEMYLKALEVKSSIVDRFKRKAELRGLKWPPEGETDEEQEQRDRMLQRMVTNKLKSIVYNWRPIVFNTEAKCLMYLIARLSPNYAVTLRVLREIKQRVPDFVPTTVFDYGSGLGTLHWVCQSLWPDVVKEMYMVDTSSDMNDLAANLLKNDLGDIPQEVTMRQFLSASSDRQYDLVFSAYSLMECPEAEQRLYVVENLWRKTSNFLIIVENGSKAGHRLILEARDHLLKMTKKSECVENFIFAPCPHELLCPRAESRLPCNFAAPYYPFKFVGTKRDSLCELFSYIVFRKGQGPKESFCSRVVDEPLFRRRHIWCKVCSQRGLIEKLVMTKRQCGSELYRIAKTTTWGDLLPAVPHNIVQAGDEEESNSNRFRIAEGQFSHNGRRYGSSRSRQCGGGQNPESRNPEGSKSRIGRKCTRTAGQVIMKALLVIGWATVLLLTGKCQTPQENVLSDGRKNGLFLWIYLKKDAAPKSIIETVTELQLLADEICPPVTCKFADKLIHGVGFGQAFLNRVIPKHLAKSFPHVARGSGVTGMPNSGGDLFVHAKSDSRSNLFEFSRLITNKIKPFIEKFDDIYGFVYKDNRDLSGFVDGTENPSEEDRSAICIEQKTGGSYCMTQKWIHDLAFIASQPDNTMESFIGRTIHSDQELNEKSETSHLSRTRAGTEYKGPKPFQIYRQSMPFGKVSTEAGLLFIAFANSTKNFDYMLDRMFGASEDGLSDDIIHFTKCVQSNYWYFPSKEELKCIAQYVK</sequence>
<feature type="compositionally biased region" description="Low complexity" evidence="11">
    <location>
        <begin position="61"/>
        <end position="78"/>
    </location>
</feature>
<keyword evidence="4" id="KW-0479">Metal-binding</keyword>
<dbReference type="NCBIfam" id="TIGR01413">
    <property type="entry name" value="Dyp_perox_fam"/>
    <property type="match status" value="1"/>
</dbReference>
<comment type="subcellular location">
    <subcellularLocation>
        <location evidence="2">Mitochondrion</location>
    </subcellularLocation>
</comment>
<dbReference type="GO" id="GO:0003735">
    <property type="term" value="F:structural constituent of ribosome"/>
    <property type="evidence" value="ECO:0007669"/>
    <property type="project" value="TreeGrafter"/>
</dbReference>
<evidence type="ECO:0000256" key="4">
    <source>
        <dbReference type="ARBA" id="ARBA00022723"/>
    </source>
</evidence>
<evidence type="ECO:0000256" key="3">
    <source>
        <dbReference type="ARBA" id="ARBA00022559"/>
    </source>
</evidence>
<dbReference type="GO" id="GO:0020037">
    <property type="term" value="F:heme binding"/>
    <property type="evidence" value="ECO:0007669"/>
    <property type="project" value="InterPro"/>
</dbReference>
<comment type="cofactor">
    <cofactor evidence="1">
        <name>heme b</name>
        <dbReference type="ChEBI" id="CHEBI:60344"/>
    </cofactor>
</comment>
<evidence type="ECO:0000259" key="12">
    <source>
        <dbReference type="Pfam" id="PF20628"/>
    </source>
</evidence>
<feature type="domain" description="Dyp-type peroxidase C-terminal" evidence="12">
    <location>
        <begin position="970"/>
        <end position="1128"/>
    </location>
</feature>
<dbReference type="InterPro" id="IPR015324">
    <property type="entry name" value="Ribosomal_Rsm22-like"/>
</dbReference>
<feature type="region of interest" description="Disordered" evidence="11">
    <location>
        <begin position="60"/>
        <end position="82"/>
    </location>
</feature>
<dbReference type="AlphaFoldDB" id="A0A085NK19"/>
<dbReference type="InterPro" id="IPR029063">
    <property type="entry name" value="SAM-dependent_MTases_sf"/>
</dbReference>
<evidence type="ECO:0000256" key="5">
    <source>
        <dbReference type="ARBA" id="ARBA00022946"/>
    </source>
</evidence>
<evidence type="ECO:0000256" key="11">
    <source>
        <dbReference type="SAM" id="MobiDB-lite"/>
    </source>
</evidence>
<dbReference type="Gene3D" id="3.40.50.150">
    <property type="entry name" value="Vaccinia Virus protein VP39"/>
    <property type="match status" value="1"/>
</dbReference>
<evidence type="ECO:0000256" key="1">
    <source>
        <dbReference type="ARBA" id="ARBA00001970"/>
    </source>
</evidence>
<evidence type="ECO:0000256" key="6">
    <source>
        <dbReference type="ARBA" id="ARBA00023002"/>
    </source>
</evidence>
<dbReference type="GO" id="GO:0004601">
    <property type="term" value="F:peroxidase activity"/>
    <property type="evidence" value="ECO:0007669"/>
    <property type="project" value="UniProtKB-KW"/>
</dbReference>
<gene>
    <name evidence="13" type="ORF">M514_17937</name>
</gene>
<keyword evidence="3" id="KW-0575">Peroxidase</keyword>
<feature type="region of interest" description="Disordered" evidence="11">
    <location>
        <begin position="769"/>
        <end position="801"/>
    </location>
</feature>
<comment type="function">
    <text evidence="10">Mitochondrial ribosome (mitoribosome) assembly factor. Binds at the interface of the head and body domains of the mitochondrial small ribosomal subunit (mt-SSU), occluding the mRNA channel and preventing compaction of the head domain towards the body. Probable inactive methyltransferase: retains the characteristic folding and ability to bind S-adenosyl-L-methionine, but it probably lost its methyltransferase activity.</text>
</comment>
<dbReference type="Pfam" id="PF09243">
    <property type="entry name" value="Rsm22"/>
    <property type="match status" value="1"/>
</dbReference>
<dbReference type="Proteomes" id="UP000030758">
    <property type="component" value="Unassembled WGS sequence"/>
</dbReference>
<dbReference type="InterPro" id="IPR006314">
    <property type="entry name" value="Dyp_peroxidase"/>
</dbReference>
<dbReference type="InterPro" id="IPR052571">
    <property type="entry name" value="Mt_RNA_Methyltransferase"/>
</dbReference>
<dbReference type="GO" id="GO:0005763">
    <property type="term" value="C:mitochondrial small ribosomal subunit"/>
    <property type="evidence" value="ECO:0007669"/>
    <property type="project" value="TreeGrafter"/>
</dbReference>
<dbReference type="GO" id="GO:0051536">
    <property type="term" value="F:iron-sulfur cluster binding"/>
    <property type="evidence" value="ECO:0007669"/>
    <property type="project" value="UniProtKB-KW"/>
</dbReference>
<keyword evidence="5" id="KW-0809">Transit peptide</keyword>
<evidence type="ECO:0000256" key="10">
    <source>
        <dbReference type="ARBA" id="ARBA00045681"/>
    </source>
</evidence>
<evidence type="ECO:0000256" key="8">
    <source>
        <dbReference type="ARBA" id="ARBA00023014"/>
    </source>
</evidence>
<dbReference type="GO" id="GO:0006412">
    <property type="term" value="P:translation"/>
    <property type="evidence" value="ECO:0007669"/>
    <property type="project" value="InterPro"/>
</dbReference>
<dbReference type="GO" id="GO:0008168">
    <property type="term" value="F:methyltransferase activity"/>
    <property type="evidence" value="ECO:0007669"/>
    <property type="project" value="InterPro"/>
</dbReference>
<dbReference type="SUPFAM" id="SSF54909">
    <property type="entry name" value="Dimeric alpha+beta barrel"/>
    <property type="match status" value="1"/>
</dbReference>
<dbReference type="EMBL" id="KL367492">
    <property type="protein sequence ID" value="KFD69815.1"/>
    <property type="molecule type" value="Genomic_DNA"/>
</dbReference>
<keyword evidence="8" id="KW-0411">Iron-sulfur</keyword>
<dbReference type="SUPFAM" id="SSF53335">
    <property type="entry name" value="S-adenosyl-L-methionine-dependent methyltransferases"/>
    <property type="match status" value="1"/>
</dbReference>
<evidence type="ECO:0000256" key="2">
    <source>
        <dbReference type="ARBA" id="ARBA00004173"/>
    </source>
</evidence>
<name>A0A085NK19_9BILA</name>
<evidence type="ECO:0000313" key="13">
    <source>
        <dbReference type="EMBL" id="KFD69815.1"/>
    </source>
</evidence>
<dbReference type="InterPro" id="IPR048328">
    <property type="entry name" value="Dyp_perox_C"/>
</dbReference>
<accession>A0A085NK19</accession>
<reference evidence="13" key="1">
    <citation type="journal article" date="2014" name="Nat. Genet.">
        <title>Genome and transcriptome of the porcine whipworm Trichuris suis.</title>
        <authorList>
            <person name="Jex A.R."/>
            <person name="Nejsum P."/>
            <person name="Schwarz E.M."/>
            <person name="Hu L."/>
            <person name="Young N.D."/>
            <person name="Hall R.S."/>
            <person name="Korhonen P.K."/>
            <person name="Liao S."/>
            <person name="Thamsborg S."/>
            <person name="Xia J."/>
            <person name="Xu P."/>
            <person name="Wang S."/>
            <person name="Scheerlinck J.P."/>
            <person name="Hofmann A."/>
            <person name="Sternberg P.W."/>
            <person name="Wang J."/>
            <person name="Gasser R.B."/>
        </authorList>
    </citation>
    <scope>NUCLEOTIDE SEQUENCE [LARGE SCALE GENOMIC DNA]</scope>
    <source>
        <strain evidence="13">DCEP-RM93F</strain>
    </source>
</reference>
<proteinExistence type="predicted"/>
<dbReference type="Pfam" id="PF20628">
    <property type="entry name" value="Dyp_perox_C"/>
    <property type="match status" value="1"/>
</dbReference>